<dbReference type="VEuPathDB" id="TrichDB:TVAGG3_0850700"/>
<reference evidence="1" key="1">
    <citation type="submission" date="2006-10" db="EMBL/GenBank/DDBJ databases">
        <authorList>
            <person name="Amadeo P."/>
            <person name="Zhao Q."/>
            <person name="Wortman J."/>
            <person name="Fraser-Liggett C."/>
            <person name="Carlton J."/>
        </authorList>
    </citation>
    <scope>NUCLEOTIDE SEQUENCE</scope>
    <source>
        <strain evidence="1">G3</strain>
    </source>
</reference>
<gene>
    <name evidence="1" type="ORF">TVAG_426260</name>
</gene>
<accession>A2DYP3</accession>
<dbReference type="VEuPathDB" id="TrichDB:TVAG_426260"/>
<protein>
    <submittedName>
        <fullName evidence="1">Uncharacterized protein</fullName>
    </submittedName>
</protein>
<reference evidence="1" key="2">
    <citation type="journal article" date="2007" name="Science">
        <title>Draft genome sequence of the sexually transmitted pathogen Trichomonas vaginalis.</title>
        <authorList>
            <person name="Carlton J.M."/>
            <person name="Hirt R.P."/>
            <person name="Silva J.C."/>
            <person name="Delcher A.L."/>
            <person name="Schatz M."/>
            <person name="Zhao Q."/>
            <person name="Wortman J.R."/>
            <person name="Bidwell S.L."/>
            <person name="Alsmark U.C.M."/>
            <person name="Besteiro S."/>
            <person name="Sicheritz-Ponten T."/>
            <person name="Noel C.J."/>
            <person name="Dacks J.B."/>
            <person name="Foster P.G."/>
            <person name="Simillion C."/>
            <person name="Van de Peer Y."/>
            <person name="Miranda-Saavedra D."/>
            <person name="Barton G.J."/>
            <person name="Westrop G.D."/>
            <person name="Mueller S."/>
            <person name="Dessi D."/>
            <person name="Fiori P.L."/>
            <person name="Ren Q."/>
            <person name="Paulsen I."/>
            <person name="Zhang H."/>
            <person name="Bastida-Corcuera F.D."/>
            <person name="Simoes-Barbosa A."/>
            <person name="Brown M.T."/>
            <person name="Hayes R.D."/>
            <person name="Mukherjee M."/>
            <person name="Okumura C.Y."/>
            <person name="Schneider R."/>
            <person name="Smith A.J."/>
            <person name="Vanacova S."/>
            <person name="Villalvazo M."/>
            <person name="Haas B.J."/>
            <person name="Pertea M."/>
            <person name="Feldblyum T.V."/>
            <person name="Utterback T.R."/>
            <person name="Shu C.L."/>
            <person name="Osoegawa K."/>
            <person name="de Jong P.J."/>
            <person name="Hrdy I."/>
            <person name="Horvathova L."/>
            <person name="Zubacova Z."/>
            <person name="Dolezal P."/>
            <person name="Malik S.B."/>
            <person name="Logsdon J.M. Jr."/>
            <person name="Henze K."/>
            <person name="Gupta A."/>
            <person name="Wang C.C."/>
            <person name="Dunne R.L."/>
            <person name="Upcroft J.A."/>
            <person name="Upcroft P."/>
            <person name="White O."/>
            <person name="Salzberg S.L."/>
            <person name="Tang P."/>
            <person name="Chiu C.-H."/>
            <person name="Lee Y.-S."/>
            <person name="Embley T.M."/>
            <person name="Coombs G.H."/>
            <person name="Mottram J.C."/>
            <person name="Tachezy J."/>
            <person name="Fraser-Liggett C.M."/>
            <person name="Johnson P.J."/>
        </authorList>
    </citation>
    <scope>NUCLEOTIDE SEQUENCE [LARGE SCALE GENOMIC DNA]</scope>
    <source>
        <strain evidence="1">G3</strain>
    </source>
</reference>
<dbReference type="RefSeq" id="XP_001326656.1">
    <property type="nucleotide sequence ID" value="XM_001326621.1"/>
</dbReference>
<proteinExistence type="predicted"/>
<dbReference type="Proteomes" id="UP000001542">
    <property type="component" value="Unassembled WGS sequence"/>
</dbReference>
<organism evidence="1 2">
    <name type="scientific">Trichomonas vaginalis (strain ATCC PRA-98 / G3)</name>
    <dbReference type="NCBI Taxonomy" id="412133"/>
    <lineage>
        <taxon>Eukaryota</taxon>
        <taxon>Metamonada</taxon>
        <taxon>Parabasalia</taxon>
        <taxon>Trichomonadida</taxon>
        <taxon>Trichomonadidae</taxon>
        <taxon>Trichomonas</taxon>
    </lineage>
</organism>
<dbReference type="AlphaFoldDB" id="A2DYP3"/>
<evidence type="ECO:0000313" key="1">
    <source>
        <dbReference type="EMBL" id="EAY14433.1"/>
    </source>
</evidence>
<sequence length="394" mass="45818">MGYGTIPLSEFQIDDDCQTIDITAPREPKSDETFYFVILTKYVINTSNILNLNSSVQPTTIKRPREQSSDFEYFLISLNSSITAVFITGFFPVPLLTRYDFKSSNKTKINLVFIPYYDTTYHILTNAQEGSVKYYTNSSQIKPLEPENEIFIRENNFLIISYTILPNSTNPYIDFDSMELHNDKLREQDYYNEIQSINNKYQDYVYSAISLGNNIFKILPTNQNLENYTDICLFENCAFITTPHMDGYIFAKDTKNSTIDLNKGFTNKKAQIINSTRYPFILLCRSAGYRYYLTGFKNTTIYFSKDELQFNVGQMYVDLNNNKFSFDNYKIQITSPTFEGTLRLTLKDTIKNVSLTFTTKSLFKNSLQPEYIKFDIDSDIGIIKENFMKCSFQC</sequence>
<name>A2DYP3_TRIV3</name>
<dbReference type="EMBL" id="DS113270">
    <property type="protein sequence ID" value="EAY14433.1"/>
    <property type="molecule type" value="Genomic_DNA"/>
</dbReference>
<evidence type="ECO:0000313" key="2">
    <source>
        <dbReference type="Proteomes" id="UP000001542"/>
    </source>
</evidence>
<keyword evidence="2" id="KW-1185">Reference proteome</keyword>
<dbReference type="InParanoid" id="A2DYP3"/>
<dbReference type="KEGG" id="tva:4772421"/>